<evidence type="ECO:0000313" key="6">
    <source>
        <dbReference type="Proteomes" id="UP000823824"/>
    </source>
</evidence>
<comment type="caution">
    <text evidence="5">The sequence shown here is derived from an EMBL/GenBank/DDBJ whole genome shotgun (WGS) entry which is preliminary data.</text>
</comment>
<dbReference type="Pfam" id="PF13649">
    <property type="entry name" value="Methyltransf_25"/>
    <property type="match status" value="1"/>
</dbReference>
<feature type="binding site" evidence="2">
    <location>
        <begin position="97"/>
        <end position="98"/>
    </location>
    <ligand>
        <name>S-adenosyl-L-methionine</name>
        <dbReference type="ChEBI" id="CHEBI:59789"/>
    </ligand>
</feature>
<dbReference type="InterPro" id="IPR048647">
    <property type="entry name" value="RlmA_N"/>
</dbReference>
<reference evidence="5" key="1">
    <citation type="journal article" date="2021" name="PeerJ">
        <title>Extensive microbial diversity within the chicken gut microbiome revealed by metagenomics and culture.</title>
        <authorList>
            <person name="Gilroy R."/>
            <person name="Ravi A."/>
            <person name="Getino M."/>
            <person name="Pursley I."/>
            <person name="Horton D.L."/>
            <person name="Alikhan N.F."/>
            <person name="Baker D."/>
            <person name="Gharbi K."/>
            <person name="Hall N."/>
            <person name="Watson M."/>
            <person name="Adriaenssens E.M."/>
            <person name="Foster-Nyarko E."/>
            <person name="Jarju S."/>
            <person name="Secka A."/>
            <person name="Antonio M."/>
            <person name="Oren A."/>
            <person name="Chaudhuri R.R."/>
            <person name="La Ragione R."/>
            <person name="Hildebrand F."/>
            <person name="Pallen M.J."/>
        </authorList>
    </citation>
    <scope>NUCLEOTIDE SEQUENCE</scope>
    <source>
        <strain evidence="5">ChiBcec18-1249</strain>
    </source>
</reference>
<dbReference type="InterPro" id="IPR041698">
    <property type="entry name" value="Methyltransf_25"/>
</dbReference>
<organism evidence="5 6">
    <name type="scientific">Candidatus Oscillibacter excrementigallinarum</name>
    <dbReference type="NCBI Taxonomy" id="2838716"/>
    <lineage>
        <taxon>Bacteria</taxon>
        <taxon>Bacillati</taxon>
        <taxon>Bacillota</taxon>
        <taxon>Clostridia</taxon>
        <taxon>Eubacteriales</taxon>
        <taxon>Oscillospiraceae</taxon>
        <taxon>Oscillibacter</taxon>
    </lineage>
</organism>
<evidence type="ECO:0000256" key="2">
    <source>
        <dbReference type="PIRSR" id="PIRSR018249-2"/>
    </source>
</evidence>
<sequence>MESLFRCPVCGAPLLRETHVYRCPNRHGYDIAREGYTYLLPPNQKHSAAPGDDKGMAAARREFLSKGYYHSLLNTLCCQILSLSGDSPVILDVGCGEGYYTAGIFQALTAAGRSPRMAGTDISKAILRSAAKRESGIEWAVASSYHLPVANETVDLLLDCFSPLALEEFRRVLKPGGYFLYVVPGPDHLWELKQVLYDQPYPNQEKETPYEGFVYQAIVPVEGTITLPCQADIHALFQMTPYYWKTPKAGAERLAALDALTTRISFRIHIFQKA</sequence>
<evidence type="ECO:0000313" key="5">
    <source>
        <dbReference type="EMBL" id="HJB12656.1"/>
    </source>
</evidence>
<feature type="binding site" evidence="1">
    <location>
        <position position="23"/>
    </location>
    <ligand>
        <name>Zn(2+)</name>
        <dbReference type="ChEBI" id="CHEBI:29105"/>
    </ligand>
</feature>
<accession>A0A9D2LHJ0</accession>
<gene>
    <name evidence="5" type="ORF">H9787_02965</name>
</gene>
<proteinExistence type="predicted"/>
<feature type="binding site" evidence="2">
    <location>
        <position position="69"/>
    </location>
    <ligand>
        <name>S-adenosyl-L-methionine</name>
        <dbReference type="ChEBI" id="CHEBI:59789"/>
    </ligand>
</feature>
<dbReference type="CDD" id="cd02440">
    <property type="entry name" value="AdoMet_MTases"/>
    <property type="match status" value="1"/>
</dbReference>
<dbReference type="EMBL" id="DWZJ01000022">
    <property type="protein sequence ID" value="HJB12656.1"/>
    <property type="molecule type" value="Genomic_DNA"/>
</dbReference>
<dbReference type="Gene3D" id="3.40.50.150">
    <property type="entry name" value="Vaccinia Virus protein VP39"/>
    <property type="match status" value="1"/>
</dbReference>
<dbReference type="GO" id="GO:0032259">
    <property type="term" value="P:methylation"/>
    <property type="evidence" value="ECO:0007669"/>
    <property type="project" value="UniProtKB-KW"/>
</dbReference>
<keyword evidence="5" id="KW-0489">Methyltransferase</keyword>
<dbReference type="PANTHER" id="PTHR42912">
    <property type="entry name" value="METHYLTRANSFERASE"/>
    <property type="match status" value="1"/>
</dbReference>
<protein>
    <submittedName>
        <fullName evidence="5">Methyltransferase domain-containing protein</fullName>
    </submittedName>
</protein>
<dbReference type="PANTHER" id="PTHR42912:SF45">
    <property type="entry name" value="23S RRNA (GUANINE(745)-N(1))-METHYLTRANSFERASE"/>
    <property type="match status" value="1"/>
</dbReference>
<feature type="binding site" evidence="1">
    <location>
        <position position="27"/>
    </location>
    <ligand>
        <name>Zn(2+)</name>
        <dbReference type="ChEBI" id="CHEBI:29105"/>
    </ligand>
</feature>
<evidence type="ECO:0000259" key="3">
    <source>
        <dbReference type="Pfam" id="PF13649"/>
    </source>
</evidence>
<dbReference type="GO" id="GO:0046872">
    <property type="term" value="F:metal ion binding"/>
    <property type="evidence" value="ECO:0007669"/>
    <property type="project" value="UniProtKB-KW"/>
</dbReference>
<reference evidence="5" key="2">
    <citation type="submission" date="2021-04" db="EMBL/GenBank/DDBJ databases">
        <authorList>
            <person name="Gilroy R."/>
        </authorList>
    </citation>
    <scope>NUCLEOTIDE SEQUENCE</scope>
    <source>
        <strain evidence="5">ChiBcec18-1249</strain>
    </source>
</reference>
<name>A0A9D2LHJ0_9FIRM</name>
<feature type="binding site" evidence="1">
    <location>
        <position position="7"/>
    </location>
    <ligand>
        <name>Zn(2+)</name>
        <dbReference type="ChEBI" id="CHEBI:29105"/>
    </ligand>
</feature>
<dbReference type="GO" id="GO:0008168">
    <property type="term" value="F:methyltransferase activity"/>
    <property type="evidence" value="ECO:0007669"/>
    <property type="project" value="UniProtKB-KW"/>
</dbReference>
<feature type="binding site" evidence="1">
    <location>
        <position position="10"/>
    </location>
    <ligand>
        <name>Zn(2+)</name>
        <dbReference type="ChEBI" id="CHEBI:29105"/>
    </ligand>
</feature>
<keyword evidence="5" id="KW-0808">Transferase</keyword>
<feature type="domain" description="23S rRNA (guanine(745)-N(1))-methyltransferase N-terminal" evidence="4">
    <location>
        <begin position="5"/>
        <end position="47"/>
    </location>
</feature>
<dbReference type="AlphaFoldDB" id="A0A9D2LHJ0"/>
<feature type="binding site" evidence="2">
    <location>
        <position position="188"/>
    </location>
    <ligand>
        <name>S-adenosyl-L-methionine</name>
        <dbReference type="ChEBI" id="CHEBI:59789"/>
    </ligand>
</feature>
<dbReference type="InterPro" id="IPR050508">
    <property type="entry name" value="Methyltransf_Superfamily"/>
</dbReference>
<dbReference type="Pfam" id="PF21302">
    <property type="entry name" value="Zn_ribbon_RlmA"/>
    <property type="match status" value="1"/>
</dbReference>
<dbReference type="PIRSF" id="PIRSF018249">
    <property type="entry name" value="MyrA_prd"/>
    <property type="match status" value="1"/>
</dbReference>
<dbReference type="InterPro" id="IPR029063">
    <property type="entry name" value="SAM-dependent_MTases_sf"/>
</dbReference>
<keyword evidence="2" id="KW-0949">S-adenosyl-L-methionine</keyword>
<feature type="domain" description="Methyltransferase" evidence="3">
    <location>
        <begin position="90"/>
        <end position="177"/>
    </location>
</feature>
<dbReference type="SUPFAM" id="SSF53335">
    <property type="entry name" value="S-adenosyl-L-methionine-dependent methyltransferases"/>
    <property type="match status" value="1"/>
</dbReference>
<keyword evidence="1" id="KW-0479">Metal-binding</keyword>
<evidence type="ECO:0000256" key="1">
    <source>
        <dbReference type="PIRSR" id="PIRSR018249-1"/>
    </source>
</evidence>
<keyword evidence="1" id="KW-0862">Zinc</keyword>
<evidence type="ECO:0000259" key="4">
    <source>
        <dbReference type="Pfam" id="PF21302"/>
    </source>
</evidence>
<dbReference type="Proteomes" id="UP000823824">
    <property type="component" value="Unassembled WGS sequence"/>
</dbReference>
<dbReference type="InterPro" id="IPR016718">
    <property type="entry name" value="rRNA_m1G-MeTrfase_A_prd"/>
</dbReference>